<organism evidence="4 5">
    <name type="scientific">Aquitalea magnusonii</name>
    <dbReference type="NCBI Taxonomy" id="332411"/>
    <lineage>
        <taxon>Bacteria</taxon>
        <taxon>Pseudomonadati</taxon>
        <taxon>Pseudomonadota</taxon>
        <taxon>Betaproteobacteria</taxon>
        <taxon>Neisseriales</taxon>
        <taxon>Chromobacteriaceae</taxon>
        <taxon>Aquitalea</taxon>
    </lineage>
</organism>
<feature type="compositionally biased region" description="Polar residues" evidence="2">
    <location>
        <begin position="1199"/>
        <end position="1210"/>
    </location>
</feature>
<dbReference type="InterPro" id="IPR053058">
    <property type="entry name" value="Mulikevirus_tape_measure"/>
</dbReference>
<dbReference type="EMBL" id="AP018823">
    <property type="protein sequence ID" value="BBF84444.1"/>
    <property type="molecule type" value="Genomic_DNA"/>
</dbReference>
<evidence type="ECO:0000313" key="4">
    <source>
        <dbReference type="EMBL" id="BBF84444.1"/>
    </source>
</evidence>
<keyword evidence="1" id="KW-0175">Coiled coil</keyword>
<dbReference type="PANTHER" id="PTHR38812">
    <property type="entry name" value="MU-LIKE PROPHAGE FLUMU PROTEIN GP42"/>
    <property type="match status" value="1"/>
</dbReference>
<dbReference type="RefSeq" id="WP_119313191.1">
    <property type="nucleotide sequence ID" value="NZ_AP018823.1"/>
</dbReference>
<feature type="coiled-coil region" evidence="1">
    <location>
        <begin position="972"/>
        <end position="1006"/>
    </location>
</feature>
<dbReference type="KEGG" id="amah:DLM_0794"/>
<gene>
    <name evidence="4" type="ORF">DLM_0794</name>
</gene>
<dbReference type="Proteomes" id="UP000198290">
    <property type="component" value="Chromosome"/>
</dbReference>
<accession>A0A3G9GAL0</accession>
<evidence type="ECO:0000256" key="2">
    <source>
        <dbReference type="SAM" id="MobiDB-lite"/>
    </source>
</evidence>
<keyword evidence="5" id="KW-1185">Reference proteome</keyword>
<reference evidence="5" key="1">
    <citation type="journal article" date="2017" name="Biotechnol. Biofuels">
        <title>Evaluation of environmental bacterial communities as a factor affecting the growth of duckweed Lemna minor.</title>
        <authorList>
            <person name="Ishizawa H."/>
            <person name="Kuroda M."/>
            <person name="Morikawa M."/>
            <person name="Ike M."/>
        </authorList>
    </citation>
    <scope>NUCLEOTIDE SEQUENCE [LARGE SCALE GENOMIC DNA]</scope>
    <source>
        <strain evidence="5">H3</strain>
    </source>
</reference>
<reference evidence="5" key="3">
    <citation type="journal article" date="2017" name="Plant Physiol. Biochem.">
        <title>Differential oxidative and antioxidative response of duckweed Lemna minor toward plant growth promoting/inhibiting bacteria.</title>
        <authorList>
            <person name="Ishizawa H."/>
            <person name="Kuroda M."/>
            <person name="Morikawa M."/>
            <person name="Ike M."/>
        </authorList>
    </citation>
    <scope>NUCLEOTIDE SEQUENCE [LARGE SCALE GENOMIC DNA]</scope>
    <source>
        <strain evidence="5">H3</strain>
    </source>
</reference>
<dbReference type="OrthoDB" id="6745079at2"/>
<dbReference type="NCBIfam" id="TIGR02675">
    <property type="entry name" value="tape_meas_nterm"/>
    <property type="match status" value="1"/>
</dbReference>
<evidence type="ECO:0000313" key="5">
    <source>
        <dbReference type="Proteomes" id="UP000198290"/>
    </source>
</evidence>
<feature type="region of interest" description="Disordered" evidence="2">
    <location>
        <begin position="1193"/>
        <end position="1219"/>
    </location>
</feature>
<evidence type="ECO:0000256" key="1">
    <source>
        <dbReference type="SAM" id="Coils"/>
    </source>
</evidence>
<proteinExistence type="predicted"/>
<protein>
    <submittedName>
        <fullName evidence="4">Phage tail length tape-measure protein</fullName>
    </submittedName>
</protein>
<dbReference type="InterPro" id="IPR013491">
    <property type="entry name" value="Tape_meas_N"/>
</dbReference>
<name>A0A3G9GAL0_9NEIS</name>
<sequence>MKTLEYLIKANSSDFVTAVTKAETIYGQALKGMSDKAKQISLFKQAKEDADSTGTALVKLKTTTEQVRKALGESGGTLQQSQQLAKAEAAISKTEAAMRGQVAAVVSMRQALAAAGVDTRNLAAEQDKMASAIAKASANVIQNRRTNAARDVLGIRSELDITREINLVQAAYDRLAATGTVSHNELDRAAAATKARIAALRQELRGGAEEVKLFAAPSASVNQVRRTGAARDVLGIRSELDITREISQVQAAYDRLAATGTVSHNELDRAAAATKARIAALRQELRGGAEEVKLFTAPSASVNQAQRTGAARDVLGIRSQTDIQREIQQVSAAFTRLTQNPAISMAELSRAATATKARIAELRAELQGTMPASSFLMTGAGKLVAMASAVVSLNAALALTRSILSTAGQFETLRTQLNAVEKSATKGGDAFAYIKQQAVNTPFQVTNLTQTYIRLRNYGLDPTAGSMQAIIDQAAKLGASQEMLERITLALGQAWTKQKLQGEEIMQLNEAGVPVWDLLSKAMNKSAAELMKMSENGQLGRDAITALMQAMENDAAGAAASQMQTWNGVVSNATDLWQEFLDSIGQAGLLQFAKDSITQLTTALQKMKETGELSKIAHDIADALQALGKIAIGTAKFITAHHDAIIAVAAVYGALAAKKLFAGLATDLVTFATAATKAATALRTLKEAQTVGDIIDTVVGKGSVRKATAAAKAAQPTSVLTKVAGSVMEGATYAQGVTETYRLAKAVPAAAGAAGVGVAVEGAKAAETAAIQSGAAWSAAANVAKKAWMGMTSEVALTSSVSLTGVTALIARFTVFGTVAYASYKALEPIISNTIDLYKMEVDALEQKRQTLEEINRLEREGAKQDGGTGTGSVTRIMTASELASSSSAQLKSYRENLDRAHKIQFDQAVQRARNVTRAGGDSDKDPEYQKYLADAITYKKALKALDDYEAQRLKLETGYSNQIKAIKNGQLETLAVALAKEQKLYDRANEQLQAAVAARQKHQDAWANNKAVDPAAKATEPQGVADYYDSLQKAQALARAAQDSQKTANTTGLDGDFQKATRDAAAAETAFGRVMDVINQLRSGGKITEGEFKLFNDQAGRAQDSLDAGAEKTAKSSLQAAMEKMEALKAAAAAIQKLDISVSFNDKQAVQDMESMINRIQQAAQAHPVKISTALVGPDGKLLQDARQAIGLPDRPTSELTPGPSTAGSSDKKAAAATIPAEVDKKTATADLNQFLDSAQQVAKANPIKVPVNYIGGSDAATNLAAARRQVGLPDIQSHADGGAISGPGTGTSDSILSWLSNGEFVVKAAATSYYGPGLLQAINQMRLPRFAVGGAVGQLPAVSRAMAGIPTMQGAAAASPASQKTPLNIYLPGQAAPVPLYGDDDAVQQLVKAATLMNLKQG</sequence>
<feature type="coiled-coil region" evidence="1">
    <location>
        <begin position="1112"/>
        <end position="1139"/>
    </location>
</feature>
<reference evidence="4 5" key="2">
    <citation type="journal article" date="2017" name="Genome Announc.">
        <title>Draft genome sequence of Aquitalea magnusonii strain H3, a plant growth-promoting bacterium of duckweed Lemna minor.</title>
        <authorList>
            <person name="Ishizawa H."/>
            <person name="Kuroda M."/>
            <person name="Ike M."/>
        </authorList>
    </citation>
    <scope>NUCLEOTIDE SEQUENCE [LARGE SCALE GENOMIC DNA]</scope>
    <source>
        <strain evidence="4 5">H3</strain>
    </source>
</reference>
<dbReference type="Pfam" id="PF20155">
    <property type="entry name" value="TMP_3"/>
    <property type="match status" value="1"/>
</dbReference>
<dbReference type="PANTHER" id="PTHR38812:SF2">
    <property type="entry name" value="MU-LIKE PROPHAGE FLUMU PROTEIN GP42"/>
    <property type="match status" value="1"/>
</dbReference>
<feature type="domain" description="Tape measure protein N-terminal" evidence="3">
    <location>
        <begin position="401"/>
        <end position="585"/>
    </location>
</feature>
<evidence type="ECO:0000259" key="3">
    <source>
        <dbReference type="Pfam" id="PF20155"/>
    </source>
</evidence>